<dbReference type="RefSeq" id="WP_264086509.1">
    <property type="nucleotide sequence ID" value="NZ_JADBGF010000001.1"/>
</dbReference>
<name>A0A8I0P867_9ACTN</name>
<dbReference type="GeneID" id="77145539"/>
<keyword evidence="2" id="KW-1185">Reference proteome</keyword>
<organism evidence="1 2">
    <name type="scientific">Streptomyces stelliscabiei</name>
    <dbReference type="NCBI Taxonomy" id="146820"/>
    <lineage>
        <taxon>Bacteria</taxon>
        <taxon>Bacillati</taxon>
        <taxon>Actinomycetota</taxon>
        <taxon>Actinomycetes</taxon>
        <taxon>Kitasatosporales</taxon>
        <taxon>Streptomycetaceae</taxon>
        <taxon>Streptomyces</taxon>
    </lineage>
</organism>
<proteinExistence type="predicted"/>
<evidence type="ECO:0000313" key="1">
    <source>
        <dbReference type="EMBL" id="MBE1601571.1"/>
    </source>
</evidence>
<dbReference type="EMBL" id="JADBGF010000001">
    <property type="protein sequence ID" value="MBE1601571.1"/>
    <property type="molecule type" value="Genomic_DNA"/>
</dbReference>
<gene>
    <name evidence="1" type="ORF">H4687_007700</name>
</gene>
<protein>
    <submittedName>
        <fullName evidence="1">Uncharacterized protein</fullName>
    </submittedName>
</protein>
<dbReference type="Proteomes" id="UP000629287">
    <property type="component" value="Unassembled WGS sequence"/>
</dbReference>
<sequence length="41" mass="4150">MCINERLGGKVEVVRGLPVVGSGGKEEMVQAAAPGGRLRAG</sequence>
<evidence type="ECO:0000313" key="2">
    <source>
        <dbReference type="Proteomes" id="UP000629287"/>
    </source>
</evidence>
<reference evidence="1 2" key="1">
    <citation type="submission" date="2020-10" db="EMBL/GenBank/DDBJ databases">
        <title>Sequencing the genomes of 1000 actinobacteria strains.</title>
        <authorList>
            <person name="Klenk H.-P."/>
        </authorList>
    </citation>
    <scope>NUCLEOTIDE SEQUENCE [LARGE SCALE GENOMIC DNA]</scope>
    <source>
        <strain evidence="1 2">DSM 41803</strain>
    </source>
</reference>
<accession>A0A8I0P867</accession>
<comment type="caution">
    <text evidence="1">The sequence shown here is derived from an EMBL/GenBank/DDBJ whole genome shotgun (WGS) entry which is preliminary data.</text>
</comment>
<dbReference type="AlphaFoldDB" id="A0A8I0P867"/>